<dbReference type="EMBL" id="SOHE01000038">
    <property type="protein sequence ID" value="TFD51010.1"/>
    <property type="molecule type" value="Genomic_DNA"/>
</dbReference>
<gene>
    <name evidence="2" type="ORF">E3T55_08135</name>
</gene>
<evidence type="ECO:0000259" key="1">
    <source>
        <dbReference type="Pfam" id="PF22599"/>
    </source>
</evidence>
<sequence length="127" mass="13009">MISSVDSPCTAPSLTADGAATACDQAGTITYELSDVLGVITPESVTLSENQGSTNSVNLDLNDTDTDTLSEASQEALDQNLAIVVDGRVLSAPVVKDVLSSSPLTLMFETASEAEQVAADLMATTTP</sequence>
<evidence type="ECO:0000313" key="2">
    <source>
        <dbReference type="EMBL" id="TFD51010.1"/>
    </source>
</evidence>
<dbReference type="Gene3D" id="3.30.1360.200">
    <property type="match status" value="1"/>
</dbReference>
<dbReference type="Pfam" id="PF22599">
    <property type="entry name" value="SecDF_P1_head"/>
    <property type="match status" value="1"/>
</dbReference>
<comment type="caution">
    <text evidence="2">The sequence shown here is derived from an EMBL/GenBank/DDBJ whole genome shotgun (WGS) entry which is preliminary data.</text>
</comment>
<reference evidence="2 3" key="1">
    <citation type="submission" date="2019-03" db="EMBL/GenBank/DDBJ databases">
        <title>Genomics of glacier-inhabiting Cryobacterium strains.</title>
        <authorList>
            <person name="Liu Q."/>
            <person name="Xin Y.-H."/>
        </authorList>
    </citation>
    <scope>NUCLEOTIDE SEQUENCE [LARGE SCALE GENOMIC DNA]</scope>
    <source>
        <strain evidence="2 3">Hh14</strain>
    </source>
</reference>
<evidence type="ECO:0000313" key="3">
    <source>
        <dbReference type="Proteomes" id="UP000297447"/>
    </source>
</evidence>
<dbReference type="InterPro" id="IPR054384">
    <property type="entry name" value="SecDF_P1_head"/>
</dbReference>
<dbReference type="AlphaFoldDB" id="A0A4R9A2Y3"/>
<dbReference type="Proteomes" id="UP000297447">
    <property type="component" value="Unassembled WGS sequence"/>
</dbReference>
<keyword evidence="3" id="KW-1185">Reference proteome</keyword>
<dbReference type="RefSeq" id="WP_134519077.1">
    <property type="nucleotide sequence ID" value="NZ_SOHE01000038.1"/>
</dbReference>
<organism evidence="2 3">
    <name type="scientific">Cryobacterium frigoriphilum</name>
    <dbReference type="NCBI Taxonomy" id="1259150"/>
    <lineage>
        <taxon>Bacteria</taxon>
        <taxon>Bacillati</taxon>
        <taxon>Actinomycetota</taxon>
        <taxon>Actinomycetes</taxon>
        <taxon>Micrococcales</taxon>
        <taxon>Microbacteriaceae</taxon>
        <taxon>Cryobacterium</taxon>
    </lineage>
</organism>
<feature type="domain" description="SecDF P1 head subdomain" evidence="1">
    <location>
        <begin position="49"/>
        <end position="122"/>
    </location>
</feature>
<dbReference type="OrthoDB" id="5146553at2"/>
<protein>
    <recommendedName>
        <fullName evidence="1">SecDF P1 head subdomain domain-containing protein</fullName>
    </recommendedName>
</protein>
<proteinExistence type="predicted"/>
<accession>A0A4R9A2Y3</accession>
<name>A0A4R9A2Y3_9MICO</name>